<dbReference type="InterPro" id="IPR028098">
    <property type="entry name" value="Glyco_trans_4-like_N"/>
</dbReference>
<reference evidence="6 7" key="1">
    <citation type="submission" date="2020-08" db="EMBL/GenBank/DDBJ databases">
        <title>Genomic Encyclopedia of Archaeal and Bacterial Type Strains, Phase II (KMG-II): from individual species to whole genera.</title>
        <authorList>
            <person name="Goeker M."/>
        </authorList>
    </citation>
    <scope>NUCLEOTIDE SEQUENCE [LARGE SCALE GENOMIC DNA]</scope>
    <source>
        <strain evidence="6 7">DSM 23288</strain>
    </source>
</reference>
<keyword evidence="2" id="KW-0328">Glycosyltransferase</keyword>
<protein>
    <submittedName>
        <fullName evidence="6">Glycosyltransferase involved in cell wall biosynthesis</fullName>
    </submittedName>
</protein>
<evidence type="ECO:0000256" key="1">
    <source>
        <dbReference type="ARBA" id="ARBA00009481"/>
    </source>
</evidence>
<comment type="caution">
    <text evidence="6">The sequence shown here is derived from an EMBL/GenBank/DDBJ whole genome shotgun (WGS) entry which is preliminary data.</text>
</comment>
<keyword evidence="3 6" id="KW-0808">Transferase</keyword>
<gene>
    <name evidence="6" type="ORF">BDZ31_001336</name>
</gene>
<dbReference type="RefSeq" id="WP_183340198.1">
    <property type="nucleotide sequence ID" value="NZ_JACHNU010000001.1"/>
</dbReference>
<dbReference type="AlphaFoldDB" id="A0A840IC16"/>
<evidence type="ECO:0000256" key="2">
    <source>
        <dbReference type="ARBA" id="ARBA00022676"/>
    </source>
</evidence>
<dbReference type="PANTHER" id="PTHR12526">
    <property type="entry name" value="GLYCOSYLTRANSFERASE"/>
    <property type="match status" value="1"/>
</dbReference>
<dbReference type="GO" id="GO:0016757">
    <property type="term" value="F:glycosyltransferase activity"/>
    <property type="evidence" value="ECO:0007669"/>
    <property type="project" value="UniProtKB-KW"/>
</dbReference>
<dbReference type="SUPFAM" id="SSF53756">
    <property type="entry name" value="UDP-Glycosyltransferase/glycogen phosphorylase"/>
    <property type="match status" value="1"/>
</dbReference>
<evidence type="ECO:0000256" key="3">
    <source>
        <dbReference type="ARBA" id="ARBA00022679"/>
    </source>
</evidence>
<comment type="similarity">
    <text evidence="1">Belongs to the glycosyltransferase group 1 family. Glycosyltransferase 4 subfamily.</text>
</comment>
<dbReference type="Pfam" id="PF00534">
    <property type="entry name" value="Glycos_transf_1"/>
    <property type="match status" value="1"/>
</dbReference>
<evidence type="ECO:0000313" key="6">
    <source>
        <dbReference type="EMBL" id="MBB4661763.1"/>
    </source>
</evidence>
<dbReference type="Proteomes" id="UP000585272">
    <property type="component" value="Unassembled WGS sequence"/>
</dbReference>
<organism evidence="6 7">
    <name type="scientific">Conexibacter arvalis</name>
    <dbReference type="NCBI Taxonomy" id="912552"/>
    <lineage>
        <taxon>Bacteria</taxon>
        <taxon>Bacillati</taxon>
        <taxon>Actinomycetota</taxon>
        <taxon>Thermoleophilia</taxon>
        <taxon>Solirubrobacterales</taxon>
        <taxon>Conexibacteraceae</taxon>
        <taxon>Conexibacter</taxon>
    </lineage>
</organism>
<accession>A0A840IC16</accession>
<dbReference type="EMBL" id="JACHNU010000001">
    <property type="protein sequence ID" value="MBB4661763.1"/>
    <property type="molecule type" value="Genomic_DNA"/>
</dbReference>
<evidence type="ECO:0000259" key="5">
    <source>
        <dbReference type="Pfam" id="PF13439"/>
    </source>
</evidence>
<name>A0A840IC16_9ACTN</name>
<feature type="domain" description="Glycosyltransferase subfamily 4-like N-terminal" evidence="5">
    <location>
        <begin position="22"/>
        <end position="217"/>
    </location>
</feature>
<keyword evidence="7" id="KW-1185">Reference proteome</keyword>
<evidence type="ECO:0000259" key="4">
    <source>
        <dbReference type="Pfam" id="PF00534"/>
    </source>
</evidence>
<sequence length="419" mass="44545">MRVAVVAEWYPSPADPVLGIWAHRQAQAARAAGADVRVLAMRRPLPPLAAARAALSLPPRLGPLREWAAGVGSSLRPWELDGVPIEPVAWAAPPRPLSYGVWGRWMAPPLARALDALHARWPFDLLHAHCVTPPGYAAARWLERRRGAPGRPALVVSAHGPDMIHVYRRSRWARRDAERALRAADVVAANSAWAANRCEQIARGPLPARVLHLGADLPPARQPEARSGEPFTVATVAHLVERKRHALVLRALARLPRERPWAYEVIGEGPCRAPLEALAAELGIADRVRFRGQLDHPDALAALAACDLFAMPGVEEPFGVAFVEAMAAGLPAIGTAGEGGPEDIAAAGPGLELVPRDGEAAVDALAERLAALAADRAAAARLGAAARTTVERCFTWERCGAATVDLYREAAARAAGAAA</sequence>
<feature type="domain" description="Glycosyl transferase family 1" evidence="4">
    <location>
        <begin position="221"/>
        <end position="387"/>
    </location>
</feature>
<dbReference type="Pfam" id="PF13439">
    <property type="entry name" value="Glyco_transf_4"/>
    <property type="match status" value="1"/>
</dbReference>
<evidence type="ECO:0000313" key="7">
    <source>
        <dbReference type="Proteomes" id="UP000585272"/>
    </source>
</evidence>
<proteinExistence type="inferred from homology"/>
<dbReference type="InterPro" id="IPR001296">
    <property type="entry name" value="Glyco_trans_1"/>
</dbReference>
<dbReference type="PANTHER" id="PTHR12526:SF640">
    <property type="entry name" value="COLANIC ACID BIOSYNTHESIS GLYCOSYLTRANSFERASE WCAL-RELATED"/>
    <property type="match status" value="1"/>
</dbReference>
<dbReference type="Gene3D" id="3.40.50.2000">
    <property type="entry name" value="Glycogen Phosphorylase B"/>
    <property type="match status" value="2"/>
</dbReference>